<dbReference type="InterPro" id="IPR008264">
    <property type="entry name" value="Beta_glucanase"/>
</dbReference>
<reference evidence="12" key="1">
    <citation type="submission" date="2016-10" db="EMBL/GenBank/DDBJ databases">
        <authorList>
            <person name="Varghese N."/>
            <person name="Submissions S."/>
        </authorList>
    </citation>
    <scope>NUCLEOTIDE SEQUENCE [LARGE SCALE GENOMIC DNA]</scope>
    <source>
        <strain evidence="12">BL36</strain>
    </source>
</reference>
<keyword evidence="3" id="KW-0378">Hydrolase</keyword>
<dbReference type="Proteomes" id="UP000199048">
    <property type="component" value="Unassembled WGS sequence"/>
</dbReference>
<dbReference type="PROSITE" id="PS51762">
    <property type="entry name" value="GH16_2"/>
    <property type="match status" value="1"/>
</dbReference>
<keyword evidence="4" id="KW-0326">Glycosidase</keyword>
<dbReference type="InterPro" id="IPR008263">
    <property type="entry name" value="GH16_AS"/>
</dbReference>
<dbReference type="OrthoDB" id="9809583at2"/>
<evidence type="ECO:0000256" key="2">
    <source>
        <dbReference type="ARBA" id="ARBA00014569"/>
    </source>
</evidence>
<dbReference type="RefSeq" id="WP_092038333.1">
    <property type="nucleotide sequence ID" value="NZ_FOTK01000004.1"/>
</dbReference>
<dbReference type="PANTHER" id="PTHR31062">
    <property type="entry name" value="XYLOGLUCAN ENDOTRANSGLUCOSYLASE/HYDROLASE PROTEIN 8-RELATED"/>
    <property type="match status" value="1"/>
</dbReference>
<evidence type="ECO:0000259" key="10">
    <source>
        <dbReference type="PROSITE" id="PS51762"/>
    </source>
</evidence>
<dbReference type="PRINTS" id="PR00737">
    <property type="entry name" value="GLHYDRLASE16"/>
</dbReference>
<dbReference type="AlphaFoldDB" id="A0A1I4HDQ6"/>
<dbReference type="GO" id="GO:0005975">
    <property type="term" value="P:carbohydrate metabolic process"/>
    <property type="evidence" value="ECO:0007669"/>
    <property type="project" value="InterPro"/>
</dbReference>
<dbReference type="GO" id="GO:0004553">
    <property type="term" value="F:hydrolase activity, hydrolyzing O-glycosyl compounds"/>
    <property type="evidence" value="ECO:0007669"/>
    <property type="project" value="InterPro"/>
</dbReference>
<feature type="domain" description="GH16" evidence="10">
    <location>
        <begin position="27"/>
        <end position="268"/>
    </location>
</feature>
<feature type="signal peptide" evidence="9">
    <location>
        <begin position="1"/>
        <end position="26"/>
    </location>
</feature>
<proteinExistence type="inferred from homology"/>
<dbReference type="SUPFAM" id="SSF49899">
    <property type="entry name" value="Concanavalin A-like lectins/glucanases"/>
    <property type="match status" value="1"/>
</dbReference>
<gene>
    <name evidence="11" type="ORF">SAMN05192568_1004192</name>
</gene>
<comment type="similarity">
    <text evidence="1">Belongs to the glycosyl hydrolase 16 family.</text>
</comment>
<organism evidence="11 12">
    <name type="scientific">Methylobacterium pseudosasicola</name>
    <dbReference type="NCBI Taxonomy" id="582667"/>
    <lineage>
        <taxon>Bacteria</taxon>
        <taxon>Pseudomonadati</taxon>
        <taxon>Pseudomonadota</taxon>
        <taxon>Alphaproteobacteria</taxon>
        <taxon>Hyphomicrobiales</taxon>
        <taxon>Methylobacteriaceae</taxon>
        <taxon>Methylobacterium</taxon>
    </lineage>
</organism>
<dbReference type="EMBL" id="FOTK01000004">
    <property type="protein sequence ID" value="SFL40448.1"/>
    <property type="molecule type" value="Genomic_DNA"/>
</dbReference>
<evidence type="ECO:0000256" key="6">
    <source>
        <dbReference type="ARBA" id="ARBA00029771"/>
    </source>
</evidence>
<protein>
    <recommendedName>
        <fullName evidence="2">Beta-glucanase</fullName>
    </recommendedName>
    <alternativeName>
        <fullName evidence="7">1,3-1,4-beta-D-glucan 4-glucanohydrolase</fullName>
    </alternativeName>
    <alternativeName>
        <fullName evidence="6">Endo-beta-1,3-1,4 glucanase</fullName>
    </alternativeName>
    <alternativeName>
        <fullName evidence="5">Lichenase</fullName>
    </alternativeName>
</protein>
<dbReference type="InterPro" id="IPR013320">
    <property type="entry name" value="ConA-like_dom_sf"/>
</dbReference>
<evidence type="ECO:0000256" key="3">
    <source>
        <dbReference type="ARBA" id="ARBA00022801"/>
    </source>
</evidence>
<sequence>MTRPRHPIRRACLATALLLPVLPAAGGDKAAQPTGDAPAFRGGGSFVETFSTLGDRRWYISDGWVNGDFQNCTWSRQRVQIPTSGELTLTLSDSPYKERAFTCAEIQTKERYGYGTYEVRMRAGAASGLVSAFFTYNGAEDGDRRTNDEIDFEFLGKDTKGVQLNYFTGGTGQHETIESLGFDAATTMADYALEWLPDRLRWSVNGRLLREVRATPDRPIPSHPGKIMLSLWMGQGADFVSWLGPASYPGRPITATFERVAFTKLGDPCGFKGSIVCR</sequence>
<feature type="active site" description="Proton donor" evidence="8">
    <location>
        <position position="153"/>
    </location>
</feature>
<evidence type="ECO:0000256" key="5">
    <source>
        <dbReference type="ARBA" id="ARBA00029722"/>
    </source>
</evidence>
<evidence type="ECO:0000256" key="1">
    <source>
        <dbReference type="ARBA" id="ARBA00006865"/>
    </source>
</evidence>
<dbReference type="PROSITE" id="PS01034">
    <property type="entry name" value="GH16_1"/>
    <property type="match status" value="1"/>
</dbReference>
<evidence type="ECO:0000256" key="4">
    <source>
        <dbReference type="ARBA" id="ARBA00023295"/>
    </source>
</evidence>
<evidence type="ECO:0000313" key="12">
    <source>
        <dbReference type="Proteomes" id="UP000199048"/>
    </source>
</evidence>
<accession>A0A1I4HDQ6</accession>
<dbReference type="InterPro" id="IPR044791">
    <property type="entry name" value="Beta-glucanase/XTH"/>
</dbReference>
<feature type="chain" id="PRO_5011704950" description="Beta-glucanase" evidence="9">
    <location>
        <begin position="27"/>
        <end position="278"/>
    </location>
</feature>
<evidence type="ECO:0000256" key="8">
    <source>
        <dbReference type="PIRSR" id="PIRSR608264-1"/>
    </source>
</evidence>
<keyword evidence="12" id="KW-1185">Reference proteome</keyword>
<dbReference type="Pfam" id="PF00722">
    <property type="entry name" value="Glyco_hydro_16"/>
    <property type="match status" value="1"/>
</dbReference>
<keyword evidence="9" id="KW-0732">Signal</keyword>
<dbReference type="CDD" id="cd02175">
    <property type="entry name" value="GH16_lichenase"/>
    <property type="match status" value="1"/>
</dbReference>
<evidence type="ECO:0000313" key="11">
    <source>
        <dbReference type="EMBL" id="SFL40448.1"/>
    </source>
</evidence>
<evidence type="ECO:0000256" key="7">
    <source>
        <dbReference type="ARBA" id="ARBA00031665"/>
    </source>
</evidence>
<feature type="active site" description="Nucleophile" evidence="8">
    <location>
        <position position="149"/>
    </location>
</feature>
<dbReference type="STRING" id="582667.SAMN05192568_1004192"/>
<evidence type="ECO:0000256" key="9">
    <source>
        <dbReference type="SAM" id="SignalP"/>
    </source>
</evidence>
<dbReference type="Gene3D" id="2.60.120.200">
    <property type="match status" value="1"/>
</dbReference>
<dbReference type="InterPro" id="IPR000757">
    <property type="entry name" value="Beta-glucanase-like"/>
</dbReference>
<name>A0A1I4HDQ6_9HYPH</name>